<reference evidence="3 4" key="1">
    <citation type="journal article" date="2011" name="J. Bacteriol.">
        <title>Genome sequence of 'Pedosphaera parvula' Ellin514, an aerobic Verrucomicrobial isolate from pasture soil.</title>
        <authorList>
            <person name="Kant R."/>
            <person name="van Passel M.W."/>
            <person name="Sangwan P."/>
            <person name="Palva A."/>
            <person name="Lucas S."/>
            <person name="Copeland A."/>
            <person name="Lapidus A."/>
            <person name="Glavina Del Rio T."/>
            <person name="Dalin E."/>
            <person name="Tice H."/>
            <person name="Bruce D."/>
            <person name="Goodwin L."/>
            <person name="Pitluck S."/>
            <person name="Chertkov O."/>
            <person name="Larimer F.W."/>
            <person name="Land M.L."/>
            <person name="Hauser L."/>
            <person name="Brettin T.S."/>
            <person name="Detter J.C."/>
            <person name="Han S."/>
            <person name="de Vos W.M."/>
            <person name="Janssen P.H."/>
            <person name="Smidt H."/>
        </authorList>
    </citation>
    <scope>NUCLEOTIDE SEQUENCE [LARGE SCALE GENOMIC DNA]</scope>
    <source>
        <strain evidence="3 4">Ellin514</strain>
    </source>
</reference>
<evidence type="ECO:0000256" key="1">
    <source>
        <dbReference type="ARBA" id="ARBA00006738"/>
    </source>
</evidence>
<dbReference type="AlphaFoldDB" id="B9XLX9"/>
<dbReference type="Gene3D" id="3.40.1350.10">
    <property type="match status" value="1"/>
</dbReference>
<gene>
    <name evidence="3" type="ORF">Cflav_PD1599</name>
</gene>
<dbReference type="SUPFAM" id="SSF52980">
    <property type="entry name" value="Restriction endonuclease-like"/>
    <property type="match status" value="1"/>
</dbReference>
<dbReference type="InterPro" id="IPR011335">
    <property type="entry name" value="Restrct_endonuc-II-like"/>
</dbReference>
<evidence type="ECO:0000313" key="3">
    <source>
        <dbReference type="EMBL" id="EEF59107.1"/>
    </source>
</evidence>
<proteinExistence type="inferred from homology"/>
<dbReference type="CDD" id="cd20736">
    <property type="entry name" value="PoNe_Nuclease"/>
    <property type="match status" value="1"/>
</dbReference>
<dbReference type="HAMAP" id="MF_00048">
    <property type="entry name" value="UPF0102"/>
    <property type="match status" value="1"/>
</dbReference>
<organism evidence="3 4">
    <name type="scientific">Pedosphaera parvula (strain Ellin514)</name>
    <dbReference type="NCBI Taxonomy" id="320771"/>
    <lineage>
        <taxon>Bacteria</taxon>
        <taxon>Pseudomonadati</taxon>
        <taxon>Verrucomicrobiota</taxon>
        <taxon>Pedosphaerae</taxon>
        <taxon>Pedosphaerales</taxon>
        <taxon>Pedosphaeraceae</taxon>
        <taxon>Pedosphaera</taxon>
    </lineage>
</organism>
<comment type="similarity">
    <text evidence="1 2">Belongs to the UPF0102 family.</text>
</comment>
<keyword evidence="4" id="KW-1185">Reference proteome</keyword>
<sequence length="148" mass="17197">MFHRGQVNLLAKLKTCFARKEQAEHLRRGDLGELVAKKHLRKGGLKFLTANFKSDRGEIDLIFRDGDCLVFVEVKTRSSEEWSRPAAAVDARKRRLLSQTALDYLKLLRNPQVKIRFDIVEVLLTHGEVKEIRHLPNTFPISKPYRYL</sequence>
<dbReference type="GO" id="GO:0003676">
    <property type="term" value="F:nucleic acid binding"/>
    <property type="evidence" value="ECO:0007669"/>
    <property type="project" value="InterPro"/>
</dbReference>
<evidence type="ECO:0000256" key="2">
    <source>
        <dbReference type="HAMAP-Rule" id="MF_00048"/>
    </source>
</evidence>
<dbReference type="NCBIfam" id="TIGR00252">
    <property type="entry name" value="YraN family protein"/>
    <property type="match status" value="1"/>
</dbReference>
<dbReference type="InterPro" id="IPR011856">
    <property type="entry name" value="tRNA_endonuc-like_dom_sf"/>
</dbReference>
<evidence type="ECO:0000313" key="4">
    <source>
        <dbReference type="Proteomes" id="UP000003688"/>
    </source>
</evidence>
<dbReference type="STRING" id="320771.Cflav_PD1599"/>
<comment type="caution">
    <text evidence="3">The sequence shown here is derived from an EMBL/GenBank/DDBJ whole genome shotgun (WGS) entry which is preliminary data.</text>
</comment>
<dbReference type="PANTHER" id="PTHR34039">
    <property type="entry name" value="UPF0102 PROTEIN YRAN"/>
    <property type="match status" value="1"/>
</dbReference>
<accession>B9XLX9</accession>
<dbReference type="Pfam" id="PF02021">
    <property type="entry name" value="UPF0102"/>
    <property type="match status" value="1"/>
</dbReference>
<dbReference type="Proteomes" id="UP000003688">
    <property type="component" value="Unassembled WGS sequence"/>
</dbReference>
<dbReference type="NCBIfam" id="NF009150">
    <property type="entry name" value="PRK12497.1-3"/>
    <property type="match status" value="1"/>
</dbReference>
<dbReference type="InterPro" id="IPR003509">
    <property type="entry name" value="UPF0102_YraN-like"/>
</dbReference>
<name>B9XLX9_PEDPL</name>
<protein>
    <recommendedName>
        <fullName evidence="2">UPF0102 protein Cflav_PD1599</fullName>
    </recommendedName>
</protein>
<dbReference type="EMBL" id="ABOX02000032">
    <property type="protein sequence ID" value="EEF59107.1"/>
    <property type="molecule type" value="Genomic_DNA"/>
</dbReference>
<dbReference type="PANTHER" id="PTHR34039:SF1">
    <property type="entry name" value="UPF0102 PROTEIN YRAN"/>
    <property type="match status" value="1"/>
</dbReference>